<evidence type="ECO:0000256" key="1">
    <source>
        <dbReference type="SAM" id="MobiDB-lite"/>
    </source>
</evidence>
<feature type="region of interest" description="Disordered" evidence="1">
    <location>
        <begin position="1"/>
        <end position="21"/>
    </location>
</feature>
<proteinExistence type="predicted"/>
<dbReference type="GO" id="GO:0005524">
    <property type="term" value="F:ATP binding"/>
    <property type="evidence" value="ECO:0007669"/>
    <property type="project" value="InterPro"/>
</dbReference>
<keyword evidence="4" id="KW-1185">Reference proteome</keyword>
<dbReference type="SUPFAM" id="SSF56112">
    <property type="entry name" value="Protein kinase-like (PK-like)"/>
    <property type="match status" value="1"/>
</dbReference>
<organism evidence="3 4">
    <name type="scientific">Macrolepiota fuliginosa MF-IS2</name>
    <dbReference type="NCBI Taxonomy" id="1400762"/>
    <lineage>
        <taxon>Eukaryota</taxon>
        <taxon>Fungi</taxon>
        <taxon>Dikarya</taxon>
        <taxon>Basidiomycota</taxon>
        <taxon>Agaricomycotina</taxon>
        <taxon>Agaricomycetes</taxon>
        <taxon>Agaricomycetidae</taxon>
        <taxon>Agaricales</taxon>
        <taxon>Agaricineae</taxon>
        <taxon>Agaricaceae</taxon>
        <taxon>Macrolepiota</taxon>
    </lineage>
</organism>
<dbReference type="EMBL" id="MU151291">
    <property type="protein sequence ID" value="KAF9445605.1"/>
    <property type="molecule type" value="Genomic_DNA"/>
</dbReference>
<dbReference type="Pfam" id="PF17667">
    <property type="entry name" value="Pkinase_fungal"/>
    <property type="match status" value="1"/>
</dbReference>
<gene>
    <name evidence="3" type="ORF">P691DRAFT_734653</name>
</gene>
<dbReference type="Gene3D" id="1.10.510.10">
    <property type="entry name" value="Transferase(Phosphotransferase) domain 1"/>
    <property type="match status" value="1"/>
</dbReference>
<dbReference type="PANTHER" id="PTHR38248:SF2">
    <property type="entry name" value="FUNK1 11"/>
    <property type="match status" value="1"/>
</dbReference>
<dbReference type="OrthoDB" id="3271139at2759"/>
<feature type="compositionally biased region" description="Polar residues" evidence="1">
    <location>
        <begin position="1"/>
        <end position="13"/>
    </location>
</feature>
<evidence type="ECO:0000259" key="2">
    <source>
        <dbReference type="PROSITE" id="PS50011"/>
    </source>
</evidence>
<comment type="caution">
    <text evidence="3">The sequence shown here is derived from an EMBL/GenBank/DDBJ whole genome shotgun (WGS) entry which is preliminary data.</text>
</comment>
<dbReference type="GO" id="GO:0004672">
    <property type="term" value="F:protein kinase activity"/>
    <property type="evidence" value="ECO:0007669"/>
    <property type="project" value="InterPro"/>
</dbReference>
<dbReference type="Proteomes" id="UP000807342">
    <property type="component" value="Unassembled WGS sequence"/>
</dbReference>
<evidence type="ECO:0000313" key="4">
    <source>
        <dbReference type="Proteomes" id="UP000807342"/>
    </source>
</evidence>
<dbReference type="InterPro" id="IPR040976">
    <property type="entry name" value="Pkinase_fungal"/>
</dbReference>
<dbReference type="PANTHER" id="PTHR38248">
    <property type="entry name" value="FUNK1 6"/>
    <property type="match status" value="1"/>
</dbReference>
<name>A0A9P5X7Q6_9AGAR</name>
<accession>A0A9P5X7Q6</accession>
<dbReference type="InterPro" id="IPR000719">
    <property type="entry name" value="Prot_kinase_dom"/>
</dbReference>
<dbReference type="AlphaFoldDB" id="A0A9P5X7Q6"/>
<dbReference type="InterPro" id="IPR011009">
    <property type="entry name" value="Kinase-like_dom_sf"/>
</dbReference>
<dbReference type="PROSITE" id="PS50011">
    <property type="entry name" value="PROTEIN_KINASE_DOM"/>
    <property type="match status" value="1"/>
</dbReference>
<reference evidence="3" key="1">
    <citation type="submission" date="2020-11" db="EMBL/GenBank/DDBJ databases">
        <authorList>
            <consortium name="DOE Joint Genome Institute"/>
            <person name="Ahrendt S."/>
            <person name="Riley R."/>
            <person name="Andreopoulos W."/>
            <person name="Labutti K."/>
            <person name="Pangilinan J."/>
            <person name="Ruiz-Duenas F.J."/>
            <person name="Barrasa J.M."/>
            <person name="Sanchez-Garcia M."/>
            <person name="Camarero S."/>
            <person name="Miyauchi S."/>
            <person name="Serrano A."/>
            <person name="Linde D."/>
            <person name="Babiker R."/>
            <person name="Drula E."/>
            <person name="Ayuso-Fernandez I."/>
            <person name="Pacheco R."/>
            <person name="Padilla G."/>
            <person name="Ferreira P."/>
            <person name="Barriuso J."/>
            <person name="Kellner H."/>
            <person name="Castanera R."/>
            <person name="Alfaro M."/>
            <person name="Ramirez L."/>
            <person name="Pisabarro A.G."/>
            <person name="Kuo A."/>
            <person name="Tritt A."/>
            <person name="Lipzen A."/>
            <person name="He G."/>
            <person name="Yan M."/>
            <person name="Ng V."/>
            <person name="Cullen D."/>
            <person name="Martin F."/>
            <person name="Rosso M.-N."/>
            <person name="Henrissat B."/>
            <person name="Hibbett D."/>
            <person name="Martinez A.T."/>
            <person name="Grigoriev I.V."/>
        </authorList>
    </citation>
    <scope>NUCLEOTIDE SEQUENCE</scope>
    <source>
        <strain evidence="3">MF-IS2</strain>
    </source>
</reference>
<sequence length="590" mass="66262">MTAAASASSTPNHSRPYKSECGRELTDTRIAIATEMDTEMLLCNVESFQQSYLPFIPTAEDIDSCVQLICDNGLLVKKDTDSLQWRDFPKPPSRLSGTGKVVFSPLKAIVDVISRHKFTGDRPGRVNVPRVEYRDCPNANVHSELCNATFNIDGCFELGEGGGLEGQGTRLAASNIAISAVLKKNEKDWVDNRQKLVSAASHIMNDDPRRAFVFGFTIEDDKMALWYFSRSHSTKSKDFNFIQDYKQLISVFISFIFTDEAGLGYDPIVHRSAVGDITYTYEIPVAGATRYFKSTGTLSSYRSLGVTGHMTRVWKAIEVSSPGGRPIPGKKEVALKDVWLEDDATPEKAIQDAIFAEVKKQRNLRDNGQPSRLDLVMKWRIKIDFEKVIKGDEYQKYFPTVTQDRSTAPRSYRPKRRYIVVYSEICTAFHDAVNLKTSFKALEGALIALVILFIAGWLHRDVSTGNILVFVDEETVTGKLSDLEYAKEFSLTIARSDPKTGTPYFMAYELLTGVSFRKSQPLDVDFAQKIWEGKVISPEQCLTQSSAAPLGVVCNFQHDLESLFWIALWILLARVDYQLLIPSVCEAYLR</sequence>
<protein>
    <recommendedName>
        <fullName evidence="2">Protein kinase domain-containing protein</fullName>
    </recommendedName>
</protein>
<evidence type="ECO:0000313" key="3">
    <source>
        <dbReference type="EMBL" id="KAF9445605.1"/>
    </source>
</evidence>
<feature type="domain" description="Protein kinase" evidence="2">
    <location>
        <begin position="299"/>
        <end position="590"/>
    </location>
</feature>